<name>A0ABP8LKY5_9BACT</name>
<gene>
    <name evidence="2" type="ORF">GCM10023091_01040</name>
</gene>
<dbReference type="InterPro" id="IPR007534">
    <property type="entry name" value="LuxE"/>
</dbReference>
<dbReference type="GO" id="GO:0016746">
    <property type="term" value="F:acyltransferase activity"/>
    <property type="evidence" value="ECO:0007669"/>
    <property type="project" value="UniProtKB-KW"/>
</dbReference>
<sequence>MPESECFNQCREQLRREITAVTPGAFETLALKLFRFQAEHNLVYRSYLGHLGCNPQEIKSLSDIPFLPISLFKKHKIVTGQWEQPAQVFESSGTTGAETSRHLLRDPVLYETLSRQIFEDHYGELENYHILALLPSYLERNNSSLVYMVKHFMELSGSSLSGFFLNDFGLLNRRLSGIAESRDGRKVLLIGVTFALLDWADGLNAPDGDESWRDTLVVMETGGMKGRRREMLRSEVHSVLKSRLGLAAIHSEYGMTELTSQAYAPSEGLFKETRSLRVLIRDITDPLMIRTDGQTGGVNVIDLGNLDSCAFIETSDLGRKDEQNGTFEIVGRHDNADVRGCNLLYF</sequence>
<feature type="domain" description="Acyl-protein synthetase LuxE" evidence="1">
    <location>
        <begin position="29"/>
        <end position="343"/>
    </location>
</feature>
<dbReference type="Gene3D" id="3.40.50.12780">
    <property type="entry name" value="N-terminal domain of ligase-like"/>
    <property type="match status" value="1"/>
</dbReference>
<organism evidence="2 3">
    <name type="scientific">Ravibacter arvi</name>
    <dbReference type="NCBI Taxonomy" id="2051041"/>
    <lineage>
        <taxon>Bacteria</taxon>
        <taxon>Pseudomonadati</taxon>
        <taxon>Bacteroidota</taxon>
        <taxon>Cytophagia</taxon>
        <taxon>Cytophagales</taxon>
        <taxon>Spirosomataceae</taxon>
        <taxon>Ravibacter</taxon>
    </lineage>
</organism>
<dbReference type="SUPFAM" id="SSF56801">
    <property type="entry name" value="Acetyl-CoA synthetase-like"/>
    <property type="match status" value="1"/>
</dbReference>
<protein>
    <submittedName>
        <fullName evidence="2">Acyltransferase</fullName>
    </submittedName>
</protein>
<dbReference type="Proteomes" id="UP001501508">
    <property type="component" value="Unassembled WGS sequence"/>
</dbReference>
<dbReference type="RefSeq" id="WP_345026030.1">
    <property type="nucleotide sequence ID" value="NZ_BAABEY010000001.1"/>
</dbReference>
<keyword evidence="3" id="KW-1185">Reference proteome</keyword>
<evidence type="ECO:0000259" key="1">
    <source>
        <dbReference type="Pfam" id="PF04443"/>
    </source>
</evidence>
<accession>A0ABP8LKY5</accession>
<comment type="caution">
    <text evidence="2">The sequence shown here is derived from an EMBL/GenBank/DDBJ whole genome shotgun (WGS) entry which is preliminary data.</text>
</comment>
<keyword evidence="2" id="KW-0808">Transferase</keyword>
<dbReference type="EMBL" id="BAABEY010000001">
    <property type="protein sequence ID" value="GAA4431001.1"/>
    <property type="molecule type" value="Genomic_DNA"/>
</dbReference>
<dbReference type="InterPro" id="IPR042099">
    <property type="entry name" value="ANL_N_sf"/>
</dbReference>
<reference evidence="3" key="1">
    <citation type="journal article" date="2019" name="Int. J. Syst. Evol. Microbiol.">
        <title>The Global Catalogue of Microorganisms (GCM) 10K type strain sequencing project: providing services to taxonomists for standard genome sequencing and annotation.</title>
        <authorList>
            <consortium name="The Broad Institute Genomics Platform"/>
            <consortium name="The Broad Institute Genome Sequencing Center for Infectious Disease"/>
            <person name="Wu L."/>
            <person name="Ma J."/>
        </authorList>
    </citation>
    <scope>NUCLEOTIDE SEQUENCE [LARGE SCALE GENOMIC DNA]</scope>
    <source>
        <strain evidence="3">JCM 31920</strain>
    </source>
</reference>
<proteinExistence type="predicted"/>
<dbReference type="Pfam" id="PF04443">
    <property type="entry name" value="LuxE"/>
    <property type="match status" value="1"/>
</dbReference>
<evidence type="ECO:0000313" key="2">
    <source>
        <dbReference type="EMBL" id="GAA4431001.1"/>
    </source>
</evidence>
<evidence type="ECO:0000313" key="3">
    <source>
        <dbReference type="Proteomes" id="UP001501508"/>
    </source>
</evidence>
<keyword evidence="2" id="KW-0012">Acyltransferase</keyword>